<comment type="caution">
    <text evidence="7">The sequence shown here is derived from an EMBL/GenBank/DDBJ whole genome shotgun (WGS) entry which is preliminary data.</text>
</comment>
<feature type="compositionally biased region" description="Basic and acidic residues" evidence="2">
    <location>
        <begin position="96"/>
        <end position="107"/>
    </location>
</feature>
<evidence type="ECO:0008006" key="9">
    <source>
        <dbReference type="Google" id="ProtNLM"/>
    </source>
</evidence>
<protein>
    <recommendedName>
        <fullName evidence="9">RHS repeat protein</fullName>
    </recommendedName>
</protein>
<feature type="domain" description="Teneurin-like YD-shell" evidence="6">
    <location>
        <begin position="1036"/>
        <end position="1165"/>
    </location>
</feature>
<keyword evidence="1" id="KW-0677">Repeat</keyword>
<feature type="compositionally biased region" description="Basic and acidic residues" evidence="2">
    <location>
        <begin position="63"/>
        <end position="79"/>
    </location>
</feature>
<dbReference type="InterPro" id="IPR056823">
    <property type="entry name" value="TEN-like_YD-shell"/>
</dbReference>
<feature type="compositionally biased region" description="Polar residues" evidence="2">
    <location>
        <begin position="711"/>
        <end position="745"/>
    </location>
</feature>
<evidence type="ECO:0000259" key="5">
    <source>
        <dbReference type="Pfam" id="PF20148"/>
    </source>
</evidence>
<dbReference type="NCBIfam" id="TIGR03696">
    <property type="entry name" value="Rhs_assc_core"/>
    <property type="match status" value="1"/>
</dbReference>
<keyword evidence="3" id="KW-0732">Signal</keyword>
<dbReference type="PANTHER" id="PTHR32305:SF15">
    <property type="entry name" value="PROTEIN RHSA-RELATED"/>
    <property type="match status" value="1"/>
</dbReference>
<dbReference type="EMBL" id="BAABBU010000006">
    <property type="protein sequence ID" value="GAA4129456.1"/>
    <property type="molecule type" value="Genomic_DNA"/>
</dbReference>
<feature type="domain" description="Teneurin-like YD-shell" evidence="6">
    <location>
        <begin position="542"/>
        <end position="675"/>
    </location>
</feature>
<evidence type="ECO:0000313" key="8">
    <source>
        <dbReference type="Proteomes" id="UP001501845"/>
    </source>
</evidence>
<dbReference type="Pfam" id="PF20148">
    <property type="entry name" value="DUF6531"/>
    <property type="match status" value="1"/>
</dbReference>
<proteinExistence type="predicted"/>
<dbReference type="Pfam" id="PF05593">
    <property type="entry name" value="RHS_repeat"/>
    <property type="match status" value="7"/>
</dbReference>
<feature type="region of interest" description="Disordered" evidence="2">
    <location>
        <begin position="27"/>
        <end position="110"/>
    </location>
</feature>
<name>A0ABP7Y209_9ACTN</name>
<dbReference type="InterPro" id="IPR050708">
    <property type="entry name" value="T6SS_VgrG/RHS"/>
</dbReference>
<dbReference type="NCBIfam" id="TIGR01643">
    <property type="entry name" value="YD_repeat_2x"/>
    <property type="match status" value="19"/>
</dbReference>
<organism evidence="7 8">
    <name type="scientific">Streptomyces tunisiensis</name>
    <dbReference type="NCBI Taxonomy" id="948699"/>
    <lineage>
        <taxon>Bacteria</taxon>
        <taxon>Bacillati</taxon>
        <taxon>Actinomycetota</taxon>
        <taxon>Actinomycetes</taxon>
        <taxon>Kitasatosporales</taxon>
        <taxon>Streptomycetaceae</taxon>
        <taxon>Streptomyces</taxon>
    </lineage>
</organism>
<feature type="domain" description="Teneurin-like YD-shell" evidence="6">
    <location>
        <begin position="1270"/>
        <end position="1512"/>
    </location>
</feature>
<dbReference type="InterPro" id="IPR028908">
    <property type="entry name" value="Tox-PL_dom"/>
</dbReference>
<dbReference type="InterPro" id="IPR031325">
    <property type="entry name" value="RHS_repeat"/>
</dbReference>
<feature type="chain" id="PRO_5045864458" description="RHS repeat protein" evidence="3">
    <location>
        <begin position="29"/>
        <end position="1793"/>
    </location>
</feature>
<dbReference type="Pfam" id="PF25023">
    <property type="entry name" value="TEN_YD-shell"/>
    <property type="match status" value="3"/>
</dbReference>
<feature type="domain" description="DUF6531" evidence="5">
    <location>
        <begin position="273"/>
        <end position="345"/>
    </location>
</feature>
<feature type="domain" description="Tox-PL" evidence="4">
    <location>
        <begin position="1684"/>
        <end position="1778"/>
    </location>
</feature>
<keyword evidence="8" id="KW-1185">Reference proteome</keyword>
<dbReference type="Gene3D" id="2.180.10.10">
    <property type="entry name" value="RHS repeat-associated core"/>
    <property type="match status" value="5"/>
</dbReference>
<dbReference type="Pfam" id="PF15644">
    <property type="entry name" value="Gln_amidase"/>
    <property type="match status" value="1"/>
</dbReference>
<gene>
    <name evidence="7" type="ORF">GCM10022285_17080</name>
</gene>
<evidence type="ECO:0000259" key="4">
    <source>
        <dbReference type="Pfam" id="PF15644"/>
    </source>
</evidence>
<evidence type="ECO:0000313" key="7">
    <source>
        <dbReference type="EMBL" id="GAA4129456.1"/>
    </source>
</evidence>
<dbReference type="Proteomes" id="UP001501845">
    <property type="component" value="Unassembled WGS sequence"/>
</dbReference>
<reference evidence="8" key="1">
    <citation type="journal article" date="2019" name="Int. J. Syst. Evol. Microbiol.">
        <title>The Global Catalogue of Microorganisms (GCM) 10K type strain sequencing project: providing services to taxonomists for standard genome sequencing and annotation.</title>
        <authorList>
            <consortium name="The Broad Institute Genomics Platform"/>
            <consortium name="The Broad Institute Genome Sequencing Center for Infectious Disease"/>
            <person name="Wu L."/>
            <person name="Ma J."/>
        </authorList>
    </citation>
    <scope>NUCLEOTIDE SEQUENCE [LARGE SCALE GENOMIC DNA]</scope>
    <source>
        <strain evidence="8">JCM 17589</strain>
    </source>
</reference>
<feature type="region of interest" description="Disordered" evidence="2">
    <location>
        <begin position="914"/>
        <end position="959"/>
    </location>
</feature>
<dbReference type="InterPro" id="IPR006530">
    <property type="entry name" value="YD"/>
</dbReference>
<dbReference type="InterPro" id="IPR045351">
    <property type="entry name" value="DUF6531"/>
</dbReference>
<feature type="compositionally biased region" description="Low complexity" evidence="2">
    <location>
        <begin position="41"/>
        <end position="51"/>
    </location>
</feature>
<dbReference type="PANTHER" id="PTHR32305">
    <property type="match status" value="1"/>
</dbReference>
<evidence type="ECO:0000256" key="1">
    <source>
        <dbReference type="ARBA" id="ARBA00022737"/>
    </source>
</evidence>
<dbReference type="InterPro" id="IPR022385">
    <property type="entry name" value="Rhs_assc_core"/>
</dbReference>
<feature type="compositionally biased region" description="Polar residues" evidence="2">
    <location>
        <begin position="753"/>
        <end position="768"/>
    </location>
</feature>
<evidence type="ECO:0000256" key="3">
    <source>
        <dbReference type="SAM" id="SignalP"/>
    </source>
</evidence>
<evidence type="ECO:0000259" key="6">
    <source>
        <dbReference type="Pfam" id="PF25023"/>
    </source>
</evidence>
<sequence length="1793" mass="190373">MRTQARKLVTAVLALALLAIAGVAPSWASPGDRPHSAGPGAIAQAQARTAADLPKPPKAMTLAERRKQVDEDRLERSPMRDYMNAPERAPKGKPHGRPDTDRIERGPAAESKVAVRPFAAAAENPTWVSSWATAYPGMLSIGGQVKLPKRGDSYTGMWLYVLDEGGYPVVQQEIKKATDDPSGDTPDTGAWCYDWWTSNSYPTDQCFWWTGSELGGILQDGKKYYAWVFLNSADGTSSPGGTTSPLVEAFYTPVIPGSQAGICTCYAQAHRADPVNTATGMFFEQLTDASLVSPGVPLALERTYRSDSSAVGLLGRGWATPFDAKLIAATGKVTYRTDDGASFVFTENSDGTYAAPAGSAAKLVKGTSTYTITTPDHTKRTFDSSGRLTSVVDKVGKGLSLAYASGVLASVKDAAGRTTTFTPGTDGLLSKVSLPDGTSVSYGYTGGLLTSVTDPAGKASSYAYDANKRLSSYTDPAGGKVTNVYDTAGRIKSQTDQNDKTTTFTWDGKSESHTTAPDGGVWTDVYAGNVLMETIDPYGKSITYDYDRHLRPVSITDQRGNTTEMTYDSAGRMLTRSAPSALGYVESWTYDGAGNITSHTDGRKNKTTYTYNTSNQLTSTTDPLGGKTAYTYTPLGSLETVTTPRGKVTTYGYDTAGNRTSVTTPLGEKTTFTYDKAGRILTKTDPRGNVTDADPADHTTSYAYDGRGLLSSATDPLGRTTTYQYNGAEQLTSAKNPAGDTTTFTYDDAGHLTRTTDPAGNSVTRTYDASGRLASQTDAAGGKTTYTYDKVGRLLSSVSPRGNVSGADPAAHTTSYTYDAAGNTIKVTGPTGASTTTTYDAINRPLTVTDPLGHTTGYTYDANDNVTKVTDAAGKTVSSVYDKNNRLTSSTNQLGKTTSYAYDADGNLLSRTSPLGHKSSWTYDGDGRQATAVDPRGNATGADPAQYTTTYGYDPAGNPTTVTDPLGGVTTTAYDAVNNVVKQTDADKRATAYGYDKLDRLTEVTAPDGAVTTYGHDTAGNVTERTDANGHVTTYGYDAARRLTSVTDPLKRETTYAYDAAGNLTKKTTPRGSTGYIYDPRGLLTKVDYSDSTPDATFGYDDAGRITARANSKISEDFVYDAVGNLTKTRGFAYTYDAAGQMLTRKYSDGNTITYTYDNDGRTATMLADGKTTTYTWDPAGNLTRSALPNTETEDRAYDRAGRLTAVTSTKAGTTVTKTAHTLSPAGLPTHVDITRAGVGTTGYDLTYDTAGRLTSGCFPQPWVAGCAASRATSYTYDKVGNRLTSTLGTTSTSYAYDAADQLTSTTTGTTTTAYDYDAEGNQTKKGADTYTYDLAGQISAATVGGTAYTYDHDASGNQVATLKDGAVTHRTQWDPNAPLPILATEYDSAWTIKQSYRYDPLGQPTSVKTGTGALFYYHHDTQGSPVDVTNSTGTLYQRWAYDPFGTRVLGTTTGGAPANPPSYTGARYETTTGNLDLHARQYDTATGRFTRPDPATRARTTPHISPYAYADNVPTLLTDPSGLTPDDPNNDRVDSLGEAAGIFGDAFVDVFKSPFVLAGDLHGAFTGENGGAGAFVDKYLPVRPAYRLYRAEYMLRQQGCDALADLYAETAEELTQQIALVGIGGLTGWRRAAVAPETATVNVGNLRFGLGGGGVTRGYGGIPYKTPITEQLKALVNPQGGNTNCRACAVAVDRLLAEGSPSSAPGGLRAGSTAPIEVLYGGRQFKASTLSGIVNQIKKAGNGARGIVMGQKGRQAHVFNVVNIKGDVVFLDGQSGHADLSPWRNFSLLRTD</sequence>
<dbReference type="Gene3D" id="3.90.930.1">
    <property type="match status" value="1"/>
</dbReference>
<feature type="region of interest" description="Disordered" evidence="2">
    <location>
        <begin position="683"/>
        <end position="768"/>
    </location>
</feature>
<feature type="signal peptide" evidence="3">
    <location>
        <begin position="1"/>
        <end position="28"/>
    </location>
</feature>
<accession>A0ABP7Y209</accession>
<evidence type="ECO:0000256" key="2">
    <source>
        <dbReference type="SAM" id="MobiDB-lite"/>
    </source>
</evidence>